<dbReference type="Proteomes" id="UP001066276">
    <property type="component" value="Chromosome 2_1"/>
</dbReference>
<dbReference type="EMBL" id="JANPWB010000003">
    <property type="protein sequence ID" value="KAJ1200500.1"/>
    <property type="molecule type" value="Genomic_DNA"/>
</dbReference>
<sequence>MRRISAYRFSPHVMMGKSPFELFRRRIPNTKLCPGWMDCMKINYSLFKTEWKKREERLMCRRNQEYDERKKVCKINVNVGDVVKVKSPVSCMDGSKYSRPLKIVKLFRNAVKTSDGRIWNMNRVVPLKNLLEKEVVLSDGKDDVASESLTGFNGSKDE</sequence>
<protein>
    <submittedName>
        <fullName evidence="1">Uncharacterized protein</fullName>
    </submittedName>
</protein>
<accession>A0AAV7VIZ2</accession>
<proteinExistence type="predicted"/>
<gene>
    <name evidence="1" type="ORF">NDU88_004324</name>
</gene>
<dbReference type="AlphaFoldDB" id="A0AAV7VIZ2"/>
<name>A0AAV7VIZ2_PLEWA</name>
<evidence type="ECO:0000313" key="2">
    <source>
        <dbReference type="Proteomes" id="UP001066276"/>
    </source>
</evidence>
<evidence type="ECO:0000313" key="1">
    <source>
        <dbReference type="EMBL" id="KAJ1200500.1"/>
    </source>
</evidence>
<reference evidence="1" key="1">
    <citation type="journal article" date="2022" name="bioRxiv">
        <title>Sequencing and chromosome-scale assembly of the giantPleurodeles waltlgenome.</title>
        <authorList>
            <person name="Brown T."/>
            <person name="Elewa A."/>
            <person name="Iarovenko S."/>
            <person name="Subramanian E."/>
            <person name="Araus A.J."/>
            <person name="Petzold A."/>
            <person name="Susuki M."/>
            <person name="Suzuki K.-i.T."/>
            <person name="Hayashi T."/>
            <person name="Toyoda A."/>
            <person name="Oliveira C."/>
            <person name="Osipova E."/>
            <person name="Leigh N.D."/>
            <person name="Simon A."/>
            <person name="Yun M.H."/>
        </authorList>
    </citation>
    <scope>NUCLEOTIDE SEQUENCE</scope>
    <source>
        <strain evidence="1">20211129_DDA</strain>
        <tissue evidence="1">Liver</tissue>
    </source>
</reference>
<organism evidence="1 2">
    <name type="scientific">Pleurodeles waltl</name>
    <name type="common">Iberian ribbed newt</name>
    <dbReference type="NCBI Taxonomy" id="8319"/>
    <lineage>
        <taxon>Eukaryota</taxon>
        <taxon>Metazoa</taxon>
        <taxon>Chordata</taxon>
        <taxon>Craniata</taxon>
        <taxon>Vertebrata</taxon>
        <taxon>Euteleostomi</taxon>
        <taxon>Amphibia</taxon>
        <taxon>Batrachia</taxon>
        <taxon>Caudata</taxon>
        <taxon>Salamandroidea</taxon>
        <taxon>Salamandridae</taxon>
        <taxon>Pleurodelinae</taxon>
        <taxon>Pleurodeles</taxon>
    </lineage>
</organism>
<comment type="caution">
    <text evidence="1">The sequence shown here is derived from an EMBL/GenBank/DDBJ whole genome shotgun (WGS) entry which is preliminary data.</text>
</comment>
<keyword evidence="2" id="KW-1185">Reference proteome</keyword>